<dbReference type="AlphaFoldDB" id="A0A1M5E9T0"/>
<dbReference type="Proteomes" id="UP000184436">
    <property type="component" value="Unassembled WGS sequence"/>
</dbReference>
<proteinExistence type="predicted"/>
<evidence type="ECO:0000313" key="2">
    <source>
        <dbReference type="Proteomes" id="UP000184436"/>
    </source>
</evidence>
<dbReference type="EMBL" id="FQVD01000033">
    <property type="protein sequence ID" value="SHF75852.1"/>
    <property type="molecule type" value="Genomic_DNA"/>
</dbReference>
<evidence type="ECO:0000313" key="1">
    <source>
        <dbReference type="EMBL" id="SHF75852.1"/>
    </source>
</evidence>
<reference evidence="1 2" key="1">
    <citation type="submission" date="2016-11" db="EMBL/GenBank/DDBJ databases">
        <authorList>
            <person name="Jaros S."/>
            <person name="Januszkiewicz K."/>
            <person name="Wedrychowicz H."/>
        </authorList>
    </citation>
    <scope>NUCLEOTIDE SEQUENCE [LARGE SCALE GENOMIC DNA]</scope>
    <source>
        <strain evidence="1 2">DSM 26883</strain>
    </source>
</reference>
<keyword evidence="2" id="KW-1185">Reference proteome</keyword>
<accession>A0A1M5E9T0</accession>
<protein>
    <submittedName>
        <fullName evidence="1">Uncharacterized protein</fullName>
    </submittedName>
</protein>
<gene>
    <name evidence="1" type="ORF">SAMN05444349_13326</name>
</gene>
<name>A0A1M5E9T0_9BACE</name>
<sequence>MYLASFNIDGDQYYSVKYVNHSDKEDFLKLVSYNTHYELMDIPFAAINAMTIVKFSIRGHMMM</sequence>
<organism evidence="1 2">
    <name type="scientific">Bacteroides faecichinchillae</name>
    <dbReference type="NCBI Taxonomy" id="871325"/>
    <lineage>
        <taxon>Bacteria</taxon>
        <taxon>Pseudomonadati</taxon>
        <taxon>Bacteroidota</taxon>
        <taxon>Bacteroidia</taxon>
        <taxon>Bacteroidales</taxon>
        <taxon>Bacteroidaceae</taxon>
        <taxon>Bacteroides</taxon>
    </lineage>
</organism>